<sequence>MIKLRDMDVLRVDWAVPEQGFGPPSSYGAMDIWPVLGQSGEQIIVEPEIVLEDEFETSQVWKFSFDLSEAARLPNDSHITTLHTGPP</sequence>
<evidence type="ECO:0000313" key="2">
    <source>
        <dbReference type="Proteomes" id="UP000730481"/>
    </source>
</evidence>
<dbReference type="EMBL" id="PVQB02001062">
    <property type="protein sequence ID" value="KAF4332504.1"/>
    <property type="molecule type" value="Genomic_DNA"/>
</dbReference>
<name>A0A9P5DRV1_9HYPO</name>
<organism evidence="1 2">
    <name type="scientific">Fusarium beomiforme</name>
    <dbReference type="NCBI Taxonomy" id="44412"/>
    <lineage>
        <taxon>Eukaryota</taxon>
        <taxon>Fungi</taxon>
        <taxon>Dikarya</taxon>
        <taxon>Ascomycota</taxon>
        <taxon>Pezizomycotina</taxon>
        <taxon>Sordariomycetes</taxon>
        <taxon>Hypocreomycetidae</taxon>
        <taxon>Hypocreales</taxon>
        <taxon>Nectriaceae</taxon>
        <taxon>Fusarium</taxon>
        <taxon>Fusarium burgessii species complex</taxon>
    </lineage>
</organism>
<dbReference type="Proteomes" id="UP000730481">
    <property type="component" value="Unassembled WGS sequence"/>
</dbReference>
<evidence type="ECO:0000313" key="1">
    <source>
        <dbReference type="EMBL" id="KAF4332504.1"/>
    </source>
</evidence>
<dbReference type="AlphaFoldDB" id="A0A9P5DRV1"/>
<proteinExistence type="predicted"/>
<protein>
    <submittedName>
        <fullName evidence="1">Uncharacterized protein</fullName>
    </submittedName>
</protein>
<comment type="caution">
    <text evidence="1">The sequence shown here is derived from an EMBL/GenBank/DDBJ whole genome shotgun (WGS) entry which is preliminary data.</text>
</comment>
<reference evidence="1" key="2">
    <citation type="submission" date="2020-02" db="EMBL/GenBank/DDBJ databases">
        <title>Identification and distribution of gene clusters putatively required for synthesis of sphingolipid metabolism inhibitors in phylogenetically diverse species of the filamentous fungus Fusarium.</title>
        <authorList>
            <person name="Kim H.-S."/>
            <person name="Busman M."/>
            <person name="Brown D.W."/>
            <person name="Divon H."/>
            <person name="Uhlig S."/>
            <person name="Proctor R.H."/>
        </authorList>
    </citation>
    <scope>NUCLEOTIDE SEQUENCE</scope>
    <source>
        <strain evidence="1">NRRL 25174</strain>
    </source>
</reference>
<gene>
    <name evidence="1" type="ORF">FBEOM_13699</name>
</gene>
<accession>A0A9P5DRV1</accession>
<reference evidence="1" key="1">
    <citation type="journal article" date="2017" name="Mycologia">
        <title>Fusarium algeriense, sp. nov., a novel toxigenic crown rot pathogen of durum wheat from Algeria is nested in the Fusarium burgessii species complex.</title>
        <authorList>
            <person name="Laraba I."/>
            <person name="Keddad A."/>
            <person name="Boureghda H."/>
            <person name="Abdallah N."/>
            <person name="Vaughan M.M."/>
            <person name="Proctor R.H."/>
            <person name="Busman M."/>
            <person name="O'Donnell K."/>
        </authorList>
    </citation>
    <scope>NUCLEOTIDE SEQUENCE</scope>
    <source>
        <strain evidence="1">NRRL 25174</strain>
    </source>
</reference>
<keyword evidence="2" id="KW-1185">Reference proteome</keyword>